<keyword evidence="5" id="KW-1185">Reference proteome</keyword>
<evidence type="ECO:0000256" key="2">
    <source>
        <dbReference type="SAM" id="MobiDB-lite"/>
    </source>
</evidence>
<evidence type="ECO:0000259" key="3">
    <source>
        <dbReference type="Pfam" id="PF06771"/>
    </source>
</evidence>
<feature type="coiled-coil region" evidence="1">
    <location>
        <begin position="467"/>
        <end position="494"/>
    </location>
</feature>
<feature type="domain" description="Viral desmoplakin N-terminal" evidence="3">
    <location>
        <begin position="10"/>
        <end position="96"/>
    </location>
</feature>
<evidence type="ECO:0000313" key="4">
    <source>
        <dbReference type="EMBL" id="ABY65792.1"/>
    </source>
</evidence>
<evidence type="ECO:0000313" key="5">
    <source>
        <dbReference type="Proteomes" id="UP000203316"/>
    </source>
</evidence>
<evidence type="ECO:0000256" key="1">
    <source>
        <dbReference type="SAM" id="Coils"/>
    </source>
</evidence>
<protein>
    <submittedName>
        <fullName evidence="4">Desmoplakin</fullName>
    </submittedName>
</protein>
<dbReference type="Pfam" id="PF06771">
    <property type="entry name" value="Desmo_N"/>
    <property type="match status" value="1"/>
</dbReference>
<sequence length="818" mass="92591">MSRYRNTQPKYINTDVNAGTVKNLLQTINSMSKQCKIQNNNDDISERVRSIIYLHRPHLLSRHDLQVPELLTEALVFNSGAPNQITHNFNYKYDYNTNVPLQQQQQQPAPPLGLIDQFGMPVQPPVQNYYINPVNVPASSSMSFPANTNKPETSTQVDTTAPTTMSPVEKNSLFGNQNNLNWRLLNEETIEMDMALRDANAVASVASFKNLISVMIRTARRHVAADVFVYSLERILVFDTIVQSDLRILIKCINDKLGMNINANSPELCRLFVSVIDGYVQLVRIVTHEQFDNLFIRLASVEQIETNTMAVIQECQRIQKERDDNARDAAQLKIELAAISRDLASTQQNYQRELIEYENVKRERAAAVVAADVHKNQILNILSSLKNLTGDENNDDGDAVASTIEYGTGLFGENKNGLDDTETRLARYVARITSRFNIYETKLAAMSRQREIERLERNINADDIVTAAEYTKQIDMMRQRIKRLENDNAASERSSRTIIDFLKRDNVSIGASESPELVLIERYKSIGVELATAQSNLKDAQSNAESRAAETAKLVKDNELDKKTIASMRADMEALMQRVERVETDNKKEIDVYVNENAALKIELEKMRERADKNAIEVARLESVNATLIADNQRDYKPKLRQNKKFYLEPTVVDSAEEKLRNKLLSSENLNQQLQLDIQSIKETLERTMTSSNVIGADFLTLTNKINANKVRDYDKLKQKLTVASEMCESTITAKAEEITKNVVNDIENIKLNLISVERANDAVKKAVAEYRTEYETLARTAAAAQITDPNNRAPPVVQNYLNLKIDNDDLVVSSTNE</sequence>
<dbReference type="GeneID" id="5850536"/>
<feature type="region of interest" description="Disordered" evidence="2">
    <location>
        <begin position="143"/>
        <end position="170"/>
    </location>
</feature>
<name>B0FDT4_9ABAC</name>
<feature type="coiled-coil region" evidence="1">
    <location>
        <begin position="315"/>
        <end position="363"/>
    </location>
</feature>
<accession>B0FDT4</accession>
<dbReference type="EMBL" id="EU309041">
    <property type="protein sequence ID" value="ABY65792.1"/>
    <property type="molecule type" value="Genomic_DNA"/>
</dbReference>
<reference evidence="4 5" key="1">
    <citation type="submission" date="2007-11" db="EMBL/GenBank/DDBJ databases">
        <title>Sequence and organization of Orgyia leucostigma nucleopolyhedrovirus genome.</title>
        <authorList>
            <person name="Eveleigh R.J.M."/>
            <person name="Lapointe R."/>
            <person name="Graham R.I."/>
            <person name="Lauzon H.A.M."/>
            <person name="Pavlik L."/>
            <person name="Arif B.M."/>
            <person name="Lucarotti C.J."/>
        </authorList>
    </citation>
    <scope>NUCLEOTIDE SEQUENCE [LARGE SCALE GENOMIC DNA]</scope>
    <source>
        <strain evidence="4">CFS-77</strain>
    </source>
</reference>
<feature type="coiled-coil region" evidence="1">
    <location>
        <begin position="530"/>
        <end position="624"/>
    </location>
</feature>
<dbReference type="Proteomes" id="UP000203316">
    <property type="component" value="Segment"/>
</dbReference>
<keyword evidence="1" id="KW-0175">Coiled coil</keyword>
<dbReference type="KEGG" id="vg:5850536"/>
<organism evidence="4 5">
    <name type="scientific">Orgyia leucostigma nucleopolyhedrovirus</name>
    <dbReference type="NCBI Taxonomy" id="490711"/>
    <lineage>
        <taxon>Viruses</taxon>
        <taxon>Viruses incertae sedis</taxon>
        <taxon>Naldaviricetes</taxon>
        <taxon>Lefavirales</taxon>
        <taxon>Baculoviridae</taxon>
        <taxon>Alphabaculovirus</taxon>
        <taxon>Alphabaculovirus orleucostigmae</taxon>
    </lineage>
</organism>
<dbReference type="RefSeq" id="YP_001650976.1">
    <property type="nucleotide sequence ID" value="NC_010276.1"/>
</dbReference>
<dbReference type="OrthoDB" id="14003at10239"/>
<feature type="compositionally biased region" description="Polar residues" evidence="2">
    <location>
        <begin position="143"/>
        <end position="166"/>
    </location>
</feature>
<dbReference type="InterPro" id="IPR009615">
    <property type="entry name" value="Desmo_N"/>
</dbReference>
<proteinExistence type="predicted"/>